<protein>
    <submittedName>
        <fullName evidence="1">Uncharacterized SAM-binding protein YcdF (DUF218 family)</fullName>
    </submittedName>
</protein>
<reference evidence="1 2" key="1">
    <citation type="submission" date="2021-03" db="EMBL/GenBank/DDBJ databases">
        <title>Genomic Encyclopedia of Type Strains, Phase IV (KMG-IV): sequencing the most valuable type-strain genomes for metagenomic binning, comparative biology and taxonomic classification.</title>
        <authorList>
            <person name="Goeker M."/>
        </authorList>
    </citation>
    <scope>NUCLEOTIDE SEQUENCE [LARGE SCALE GENOMIC DNA]</scope>
    <source>
        <strain evidence="1 2">DSM 21600</strain>
    </source>
</reference>
<organism evidence="1 2">
    <name type="scientific">Rhizobium halophytocola</name>
    <dbReference type="NCBI Taxonomy" id="735519"/>
    <lineage>
        <taxon>Bacteria</taxon>
        <taxon>Pseudomonadati</taxon>
        <taxon>Pseudomonadota</taxon>
        <taxon>Alphaproteobacteria</taxon>
        <taxon>Hyphomicrobiales</taxon>
        <taxon>Rhizobiaceae</taxon>
        <taxon>Rhizobium/Agrobacterium group</taxon>
        <taxon>Rhizobium</taxon>
    </lineage>
</organism>
<keyword evidence="2" id="KW-1185">Reference proteome</keyword>
<dbReference type="EMBL" id="JAGGJU010000019">
    <property type="protein sequence ID" value="MBP1853494.1"/>
    <property type="molecule type" value="Genomic_DNA"/>
</dbReference>
<name>A0ABS4E6C3_9HYPH</name>
<dbReference type="Proteomes" id="UP000759443">
    <property type="component" value="Unassembled WGS sequence"/>
</dbReference>
<comment type="caution">
    <text evidence="1">The sequence shown here is derived from an EMBL/GenBank/DDBJ whole genome shotgun (WGS) entry which is preliminary data.</text>
</comment>
<evidence type="ECO:0000313" key="2">
    <source>
        <dbReference type="Proteomes" id="UP000759443"/>
    </source>
</evidence>
<proteinExistence type="predicted"/>
<evidence type="ECO:0000313" key="1">
    <source>
        <dbReference type="EMBL" id="MBP1853494.1"/>
    </source>
</evidence>
<accession>A0ABS4E6C3</accession>
<sequence>MNKPIILSALTSFFVVAAILFMAEGSNEARASLPPAPDLTVVKGGRVAVTDAYMFNDDQDDESAEWTLDCLDQFGPNGGAPNARDFNSCMNQPG</sequence>
<dbReference type="RefSeq" id="WP_209949366.1">
    <property type="nucleotide sequence ID" value="NZ_JAGGJU010000019.1"/>
</dbReference>
<gene>
    <name evidence="1" type="ORF">J2Z17_004955</name>
</gene>